<feature type="region of interest" description="Disordered" evidence="1">
    <location>
        <begin position="1"/>
        <end position="47"/>
    </location>
</feature>
<evidence type="ECO:0000313" key="2">
    <source>
        <dbReference type="EMBL" id="KFB37890.1"/>
    </source>
</evidence>
<keyword evidence="4" id="KW-1185">Reference proteome</keyword>
<dbReference type="EMBL" id="KE524855">
    <property type="protein sequence ID" value="KFB37890.1"/>
    <property type="molecule type" value="Genomic_DNA"/>
</dbReference>
<evidence type="ECO:0000313" key="3">
    <source>
        <dbReference type="EnsemblMetazoa" id="ASIC005210-PA"/>
    </source>
</evidence>
<dbReference type="VEuPathDB" id="VectorBase:ASIC005210"/>
<dbReference type="Proteomes" id="UP000030765">
    <property type="component" value="Unassembled WGS sequence"/>
</dbReference>
<accession>A0A084VIU6</accession>
<organism evidence="2">
    <name type="scientific">Anopheles sinensis</name>
    <name type="common">Mosquito</name>
    <dbReference type="NCBI Taxonomy" id="74873"/>
    <lineage>
        <taxon>Eukaryota</taxon>
        <taxon>Metazoa</taxon>
        <taxon>Ecdysozoa</taxon>
        <taxon>Arthropoda</taxon>
        <taxon>Hexapoda</taxon>
        <taxon>Insecta</taxon>
        <taxon>Pterygota</taxon>
        <taxon>Neoptera</taxon>
        <taxon>Endopterygota</taxon>
        <taxon>Diptera</taxon>
        <taxon>Nematocera</taxon>
        <taxon>Culicoidea</taxon>
        <taxon>Culicidae</taxon>
        <taxon>Anophelinae</taxon>
        <taxon>Anopheles</taxon>
    </lineage>
</organism>
<sequence>MIGNQFSTGKNRQQSVVEDETNYQRGLPRMGPFPSSPPQTPVETPLSHLASSLIRKLPNARKYSVRKSQWIARKESIRRRTSTYVYHPGEM</sequence>
<dbReference type="EMBL" id="ATLV01013409">
    <property type="status" value="NOT_ANNOTATED_CDS"/>
    <property type="molecule type" value="Genomic_DNA"/>
</dbReference>
<dbReference type="EnsemblMetazoa" id="ASIC005210-RA">
    <property type="protein sequence ID" value="ASIC005210-PA"/>
    <property type="gene ID" value="ASIC005210"/>
</dbReference>
<protein>
    <submittedName>
        <fullName evidence="2 3">Uncharacterized protein</fullName>
    </submittedName>
</protein>
<reference evidence="2 4" key="1">
    <citation type="journal article" date="2014" name="BMC Genomics">
        <title>Genome sequence of Anopheles sinensis provides insight into genetics basis of mosquito competence for malaria parasites.</title>
        <authorList>
            <person name="Zhou D."/>
            <person name="Zhang D."/>
            <person name="Ding G."/>
            <person name="Shi L."/>
            <person name="Hou Q."/>
            <person name="Ye Y."/>
            <person name="Xu Y."/>
            <person name="Zhou H."/>
            <person name="Xiong C."/>
            <person name="Li S."/>
            <person name="Yu J."/>
            <person name="Hong S."/>
            <person name="Yu X."/>
            <person name="Zou P."/>
            <person name="Chen C."/>
            <person name="Chang X."/>
            <person name="Wang W."/>
            <person name="Lv Y."/>
            <person name="Sun Y."/>
            <person name="Ma L."/>
            <person name="Shen B."/>
            <person name="Zhu C."/>
        </authorList>
    </citation>
    <scope>NUCLEOTIDE SEQUENCE [LARGE SCALE GENOMIC DNA]</scope>
</reference>
<feature type="compositionally biased region" description="Polar residues" evidence="1">
    <location>
        <begin position="1"/>
        <end position="16"/>
    </location>
</feature>
<reference evidence="3" key="2">
    <citation type="submission" date="2020-05" db="UniProtKB">
        <authorList>
            <consortium name="EnsemblMetazoa"/>
        </authorList>
    </citation>
    <scope>IDENTIFICATION</scope>
</reference>
<evidence type="ECO:0000256" key="1">
    <source>
        <dbReference type="SAM" id="MobiDB-lite"/>
    </source>
</evidence>
<gene>
    <name evidence="2" type="ORF">ZHAS_00005210</name>
</gene>
<evidence type="ECO:0000313" key="4">
    <source>
        <dbReference type="Proteomes" id="UP000030765"/>
    </source>
</evidence>
<proteinExistence type="predicted"/>
<dbReference type="AlphaFoldDB" id="A0A084VIU6"/>
<name>A0A084VIU6_ANOSI</name>